<feature type="compositionally biased region" description="Polar residues" evidence="1">
    <location>
        <begin position="53"/>
        <end position="65"/>
    </location>
</feature>
<dbReference type="AlphaFoldDB" id="A0A7I8V968"/>
<organism evidence="5 6">
    <name type="scientific">Dimorphilus gyrociliatus</name>
    <dbReference type="NCBI Taxonomy" id="2664684"/>
    <lineage>
        <taxon>Eukaryota</taxon>
        <taxon>Metazoa</taxon>
        <taxon>Spiralia</taxon>
        <taxon>Lophotrochozoa</taxon>
        <taxon>Annelida</taxon>
        <taxon>Polychaeta</taxon>
        <taxon>Polychaeta incertae sedis</taxon>
        <taxon>Dinophilidae</taxon>
        <taxon>Dimorphilus</taxon>
    </lineage>
</organism>
<dbReference type="EMBL" id="CAJFCJ010000002">
    <property type="protein sequence ID" value="CAD5111850.1"/>
    <property type="molecule type" value="Genomic_DNA"/>
</dbReference>
<feature type="domain" description="DUF5580" evidence="4">
    <location>
        <begin position="462"/>
        <end position="516"/>
    </location>
</feature>
<dbReference type="Pfam" id="PF20743">
    <property type="entry name" value="DUF5580_C"/>
    <property type="match status" value="1"/>
</dbReference>
<dbReference type="InterPro" id="IPR049247">
    <property type="entry name" value="DUF5580_C"/>
</dbReference>
<dbReference type="SUPFAM" id="SSF47473">
    <property type="entry name" value="EF-hand"/>
    <property type="match status" value="1"/>
</dbReference>
<feature type="region of interest" description="Disordered" evidence="1">
    <location>
        <begin position="1"/>
        <end position="28"/>
    </location>
</feature>
<evidence type="ECO:0000259" key="2">
    <source>
        <dbReference type="Pfam" id="PF17743"/>
    </source>
</evidence>
<dbReference type="InterPro" id="IPR048316">
    <property type="entry name" value="DUF5580_N"/>
</dbReference>
<dbReference type="Gene3D" id="1.10.238.10">
    <property type="entry name" value="EF-hand"/>
    <property type="match status" value="1"/>
</dbReference>
<evidence type="ECO:0000256" key="1">
    <source>
        <dbReference type="SAM" id="MobiDB-lite"/>
    </source>
</evidence>
<evidence type="ECO:0000313" key="6">
    <source>
        <dbReference type="Proteomes" id="UP000549394"/>
    </source>
</evidence>
<dbReference type="InterPro" id="IPR049246">
    <property type="entry name" value="DUF5580_M"/>
</dbReference>
<dbReference type="Pfam" id="PF20742">
    <property type="entry name" value="DUF5580_M"/>
    <property type="match status" value="1"/>
</dbReference>
<evidence type="ECO:0000259" key="4">
    <source>
        <dbReference type="Pfam" id="PF20743"/>
    </source>
</evidence>
<dbReference type="InterPro" id="IPR040774">
    <property type="entry name" value="DUF5580"/>
</dbReference>
<proteinExistence type="predicted"/>
<protein>
    <submittedName>
        <fullName evidence="5">DgyrCDS1114</fullName>
    </submittedName>
</protein>
<gene>
    <name evidence="5" type="ORF">DGYR_LOCUS1079</name>
</gene>
<dbReference type="PANTHER" id="PTHR34830">
    <property type="entry name" value="SIMILAR TO HYPOTHETICAL PROTEIN MGC34837"/>
    <property type="match status" value="1"/>
</dbReference>
<feature type="region of interest" description="Disordered" evidence="1">
    <location>
        <begin position="50"/>
        <end position="120"/>
    </location>
</feature>
<dbReference type="Proteomes" id="UP000549394">
    <property type="component" value="Unassembled WGS sequence"/>
</dbReference>
<dbReference type="Pfam" id="PF17743">
    <property type="entry name" value="DUF5580"/>
    <property type="match status" value="1"/>
</dbReference>
<accession>A0A7I8V968</accession>
<dbReference type="OrthoDB" id="9989690at2759"/>
<dbReference type="PANTHER" id="PTHR34830:SF1">
    <property type="entry name" value="GENE 12695-RELATED"/>
    <property type="match status" value="1"/>
</dbReference>
<feature type="domain" description="DUF5580" evidence="2">
    <location>
        <begin position="175"/>
        <end position="249"/>
    </location>
</feature>
<comment type="caution">
    <text evidence="5">The sequence shown here is derived from an EMBL/GenBank/DDBJ whole genome shotgun (WGS) entry which is preliminary data.</text>
</comment>
<feature type="domain" description="DUF5580" evidence="3">
    <location>
        <begin position="295"/>
        <end position="379"/>
    </location>
</feature>
<sequence length="540" mass="62154">MPKLGRKDDRMQFQGAMSDKYTTRQAPFGTVDTPQFRVKIIGGKQVTVLEPRNGSTSKPIQSSSVVAPYFTDSPSPKVPPQLDSISSKPNHYDPSKWSTPGVREQDTEIKPQSFKNPEPISSRNVFTPHSVIPPIVDLERYLPTDRNLPKESIKLTEVEELELRKRIRQDLVNRDSKTLKNIYMELVEIDRMLEGFVTFEDLSFCLLKSGLQVNATTLKLISSLFIRPHTENFVNYEKVLAFISASMKENMKPLQPEPDRDRVNPSVYTNPITHASEDFSPRSSRFPYGERDNAKLLRLIEQQILNSTEDINFESAWQAFRAADPQFRGKLSKQQIIEIAMRCRLPLQLSVIEQILNRVEKSYGQYDWQQFLEFIERVQPLKTSLHIPESKKPVEYVKHIPEPSRNWPESDIAIERKKPENFQNSNLQTQQFNFQEGNQSLNYKPESSYEKGDTLPANQNAETLADRFSHMNKALYDSDIDKTGYLTSDQARWIVEQYTQVFNLGIKETDQIEALRNSTAQNGQTDIARLIDSLGTVLFR</sequence>
<reference evidence="5 6" key="1">
    <citation type="submission" date="2020-08" db="EMBL/GenBank/DDBJ databases">
        <authorList>
            <person name="Hejnol A."/>
        </authorList>
    </citation>
    <scope>NUCLEOTIDE SEQUENCE [LARGE SCALE GENOMIC DNA]</scope>
</reference>
<name>A0A7I8V968_9ANNE</name>
<dbReference type="InterPro" id="IPR011992">
    <property type="entry name" value="EF-hand-dom_pair"/>
</dbReference>
<keyword evidence="6" id="KW-1185">Reference proteome</keyword>
<evidence type="ECO:0000313" key="5">
    <source>
        <dbReference type="EMBL" id="CAD5111850.1"/>
    </source>
</evidence>
<evidence type="ECO:0000259" key="3">
    <source>
        <dbReference type="Pfam" id="PF20742"/>
    </source>
</evidence>
<feature type="compositionally biased region" description="Basic and acidic residues" evidence="1">
    <location>
        <begin position="1"/>
        <end position="11"/>
    </location>
</feature>